<feature type="transmembrane region" description="Helical" evidence="7">
    <location>
        <begin position="12"/>
        <end position="31"/>
    </location>
</feature>
<evidence type="ECO:0000256" key="1">
    <source>
        <dbReference type="ARBA" id="ARBA00004651"/>
    </source>
</evidence>
<evidence type="ECO:0000256" key="4">
    <source>
        <dbReference type="ARBA" id="ARBA00022692"/>
    </source>
</evidence>
<dbReference type="InterPro" id="IPR050901">
    <property type="entry name" value="BP-dep_ABC_trans_perm"/>
</dbReference>
<dbReference type="SUPFAM" id="SSF161098">
    <property type="entry name" value="MetI-like"/>
    <property type="match status" value="1"/>
</dbReference>
<proteinExistence type="inferred from homology"/>
<gene>
    <name evidence="9" type="primary">yurM</name>
</gene>
<reference evidence="9" key="1">
    <citation type="journal article" date="2015" name="ISME J.">
        <title>Aquifer environment selects for microbial species cohorts in sediment and groundwater.</title>
        <authorList>
            <person name="Hug L.A."/>
            <person name="Thomas B.C."/>
            <person name="Brown C.T."/>
            <person name="Frischkorn K.R."/>
            <person name="Williams K.H."/>
            <person name="Tringe S.G."/>
            <person name="Banfield J.F."/>
        </authorList>
    </citation>
    <scope>NUCLEOTIDE SEQUENCE</scope>
</reference>
<name>A0A0H4TAE3_9CHLR</name>
<feature type="transmembrane region" description="Helical" evidence="7">
    <location>
        <begin position="70"/>
        <end position="96"/>
    </location>
</feature>
<dbReference type="PANTHER" id="PTHR32243">
    <property type="entry name" value="MALTOSE TRANSPORT SYSTEM PERMEASE-RELATED"/>
    <property type="match status" value="1"/>
</dbReference>
<comment type="subcellular location">
    <subcellularLocation>
        <location evidence="1 7">Cell membrane</location>
        <topology evidence="1 7">Multi-pass membrane protein</topology>
    </subcellularLocation>
</comment>
<evidence type="ECO:0000259" key="8">
    <source>
        <dbReference type="PROSITE" id="PS50928"/>
    </source>
</evidence>
<evidence type="ECO:0000256" key="5">
    <source>
        <dbReference type="ARBA" id="ARBA00022989"/>
    </source>
</evidence>
<keyword evidence="3" id="KW-1003">Cell membrane</keyword>
<dbReference type="PANTHER" id="PTHR32243:SF18">
    <property type="entry name" value="INNER MEMBRANE ABC TRANSPORTER PERMEASE PROTEIN YCJP"/>
    <property type="match status" value="1"/>
</dbReference>
<keyword evidence="6 7" id="KW-0472">Membrane</keyword>
<feature type="transmembrane region" description="Helical" evidence="7">
    <location>
        <begin position="241"/>
        <end position="264"/>
    </location>
</feature>
<dbReference type="EMBL" id="KT007054">
    <property type="protein sequence ID" value="AKQ04898.1"/>
    <property type="molecule type" value="Genomic_DNA"/>
</dbReference>
<feature type="transmembrane region" description="Helical" evidence="7">
    <location>
        <begin position="141"/>
        <end position="160"/>
    </location>
</feature>
<keyword evidence="4 7" id="KW-0812">Transmembrane</keyword>
<evidence type="ECO:0000256" key="6">
    <source>
        <dbReference type="ARBA" id="ARBA00023136"/>
    </source>
</evidence>
<accession>A0A0H4TAE3</accession>
<sequence length="280" mass="30922">MRRRGILVRAMTYTALAAVFVFFGFPLLYLVSTSLKPRPELFVAVPTVLPRLPSLDAYAGVLFERGFAGLLLNSIVVGLAATTLAIVLAFAVTYPITRLPASRRTRTFVLDWALSLRFLPPIAVVVPYFTIVRAMGLYNQLPALIIVYTIFNLPLAIWMLKGFLQEIPLEVEEAAMSDGASRWQAFRMVLLPLSRTAILSAGVVVFAFDWAEFLFAFILTATPQAMTFPVGVQGLVTQFEIIWNDMAAGGVIAIAVPLMLMLVARRYVITGLTFGVIREK</sequence>
<feature type="domain" description="ABC transmembrane type-1" evidence="8">
    <location>
        <begin position="71"/>
        <end position="264"/>
    </location>
</feature>
<keyword evidence="2 7" id="KW-0813">Transport</keyword>
<feature type="transmembrane region" description="Helical" evidence="7">
    <location>
        <begin position="108"/>
        <end position="129"/>
    </location>
</feature>
<organism evidence="9">
    <name type="scientific">uncultured Chloroflexi bacterium Rifle_16ft_4_minimus_899</name>
    <dbReference type="NCBI Taxonomy" id="1665081"/>
    <lineage>
        <taxon>Bacteria</taxon>
        <taxon>Bacillati</taxon>
        <taxon>Chloroflexota</taxon>
        <taxon>environmental samples</taxon>
    </lineage>
</organism>
<dbReference type="GO" id="GO:0005886">
    <property type="term" value="C:plasma membrane"/>
    <property type="evidence" value="ECO:0007669"/>
    <property type="project" value="UniProtKB-SubCell"/>
</dbReference>
<dbReference type="AlphaFoldDB" id="A0A0H4TAE3"/>
<dbReference type="GO" id="GO:0055085">
    <property type="term" value="P:transmembrane transport"/>
    <property type="evidence" value="ECO:0007669"/>
    <property type="project" value="InterPro"/>
</dbReference>
<dbReference type="InterPro" id="IPR035906">
    <property type="entry name" value="MetI-like_sf"/>
</dbReference>
<dbReference type="Pfam" id="PF00528">
    <property type="entry name" value="BPD_transp_1"/>
    <property type="match status" value="1"/>
</dbReference>
<dbReference type="Gene3D" id="1.10.3720.10">
    <property type="entry name" value="MetI-like"/>
    <property type="match status" value="1"/>
</dbReference>
<protein>
    <submittedName>
        <fullName evidence="9">ABC transporter permease protein multiple sugar transport system permease protein</fullName>
    </submittedName>
</protein>
<evidence type="ECO:0000256" key="2">
    <source>
        <dbReference type="ARBA" id="ARBA00022448"/>
    </source>
</evidence>
<dbReference type="CDD" id="cd06261">
    <property type="entry name" value="TM_PBP2"/>
    <property type="match status" value="1"/>
</dbReference>
<keyword evidence="5 7" id="KW-1133">Transmembrane helix</keyword>
<keyword evidence="9" id="KW-0762">Sugar transport</keyword>
<dbReference type="InterPro" id="IPR000515">
    <property type="entry name" value="MetI-like"/>
</dbReference>
<evidence type="ECO:0000256" key="7">
    <source>
        <dbReference type="RuleBase" id="RU363032"/>
    </source>
</evidence>
<comment type="similarity">
    <text evidence="7">Belongs to the binding-protein-dependent transport system permease family.</text>
</comment>
<evidence type="ECO:0000313" key="9">
    <source>
        <dbReference type="EMBL" id="AKQ04898.1"/>
    </source>
</evidence>
<dbReference type="PROSITE" id="PS50928">
    <property type="entry name" value="ABC_TM1"/>
    <property type="match status" value="1"/>
</dbReference>
<evidence type="ECO:0000256" key="3">
    <source>
        <dbReference type="ARBA" id="ARBA00022475"/>
    </source>
</evidence>
<feature type="transmembrane region" description="Helical" evidence="7">
    <location>
        <begin position="197"/>
        <end position="221"/>
    </location>
</feature>